<organism evidence="4 5">
    <name type="scientific">Insolitispirillum peregrinum</name>
    <dbReference type="NCBI Taxonomy" id="80876"/>
    <lineage>
        <taxon>Bacteria</taxon>
        <taxon>Pseudomonadati</taxon>
        <taxon>Pseudomonadota</taxon>
        <taxon>Alphaproteobacteria</taxon>
        <taxon>Rhodospirillales</taxon>
        <taxon>Novispirillaceae</taxon>
        <taxon>Insolitispirillum</taxon>
    </lineage>
</organism>
<keyword evidence="2" id="KW-0732">Signal</keyword>
<gene>
    <name evidence="4" type="ORF">SAMN05421779_105237</name>
</gene>
<dbReference type="RefSeq" id="WP_076401149.1">
    <property type="nucleotide sequence ID" value="NZ_FTOA01000005.1"/>
</dbReference>
<feature type="chain" id="PRO_5013134305" description="Lysozyme inhibitor LprI-like N-terminal domain-containing protein" evidence="2">
    <location>
        <begin position="24"/>
        <end position="223"/>
    </location>
</feature>
<dbReference type="InterPro" id="IPR052755">
    <property type="entry name" value="Lysozyme_Inhibitor_LprI"/>
</dbReference>
<dbReference type="EMBL" id="FTOA01000005">
    <property type="protein sequence ID" value="SIS99583.1"/>
    <property type="molecule type" value="Genomic_DNA"/>
</dbReference>
<feature type="compositionally biased region" description="Polar residues" evidence="1">
    <location>
        <begin position="204"/>
        <end position="217"/>
    </location>
</feature>
<reference evidence="4 5" key="1">
    <citation type="submission" date="2017-01" db="EMBL/GenBank/DDBJ databases">
        <authorList>
            <person name="Mah S.A."/>
            <person name="Swanson W.J."/>
            <person name="Moy G.W."/>
            <person name="Vacquier V.D."/>
        </authorList>
    </citation>
    <scope>NUCLEOTIDE SEQUENCE [LARGE SCALE GENOMIC DNA]</scope>
    <source>
        <strain evidence="4 5">DSM 11589</strain>
    </source>
</reference>
<feature type="signal peptide" evidence="2">
    <location>
        <begin position="1"/>
        <end position="23"/>
    </location>
</feature>
<feature type="domain" description="Lysozyme inhibitor LprI-like N-terminal" evidence="3">
    <location>
        <begin position="29"/>
        <end position="83"/>
    </location>
</feature>
<dbReference type="InterPro" id="IPR009739">
    <property type="entry name" value="LprI-like_N"/>
</dbReference>
<evidence type="ECO:0000256" key="1">
    <source>
        <dbReference type="SAM" id="MobiDB-lite"/>
    </source>
</evidence>
<evidence type="ECO:0000313" key="5">
    <source>
        <dbReference type="Proteomes" id="UP000185678"/>
    </source>
</evidence>
<evidence type="ECO:0000259" key="3">
    <source>
        <dbReference type="Pfam" id="PF07007"/>
    </source>
</evidence>
<evidence type="ECO:0000313" key="4">
    <source>
        <dbReference type="EMBL" id="SIS99583.1"/>
    </source>
</evidence>
<proteinExistence type="predicted"/>
<feature type="region of interest" description="Disordered" evidence="1">
    <location>
        <begin position="204"/>
        <end position="223"/>
    </location>
</feature>
<dbReference type="Gene3D" id="1.20.1270.180">
    <property type="match status" value="1"/>
</dbReference>
<dbReference type="AlphaFoldDB" id="A0A1N7NMF6"/>
<dbReference type="PANTHER" id="PTHR37549:SF1">
    <property type="entry name" value="LIPOPROTEIN LPRI"/>
    <property type="match status" value="1"/>
</dbReference>
<keyword evidence="5" id="KW-1185">Reference proteome</keyword>
<name>A0A1N7NMF6_9PROT</name>
<dbReference type="GO" id="GO:0005576">
    <property type="term" value="C:extracellular region"/>
    <property type="evidence" value="ECO:0007669"/>
    <property type="project" value="TreeGrafter"/>
</dbReference>
<dbReference type="Pfam" id="PF07007">
    <property type="entry name" value="LprI"/>
    <property type="match status" value="1"/>
</dbReference>
<dbReference type="Proteomes" id="UP000185678">
    <property type="component" value="Unassembled WGS sequence"/>
</dbReference>
<protein>
    <recommendedName>
        <fullName evidence="3">Lysozyme inhibitor LprI-like N-terminal domain-containing protein</fullName>
    </recommendedName>
</protein>
<evidence type="ECO:0000256" key="2">
    <source>
        <dbReference type="SAM" id="SignalP"/>
    </source>
</evidence>
<accession>A0A1N7NMF6</accession>
<dbReference type="OrthoDB" id="5974484at2"/>
<sequence>MTVHPIAGAAIALGLLTIAPAHAASFDCAKAGTMIEKAICGDPALSDLDSQLAQAYKGALATTSNKDGLKTEQKAWLAQRNQCQTPACLTGAYQARLNTLQGKSNLTAMTGTATSGITGTYLVQKGDIFSSEVKVLQTNSATIRFSISAVYRMNTGELSGEAALQGNRATYSSTEYGECSLALTFGSHKLDVVQTGDCGMGMNVSSTGSYKQTSSAPPTIEEN</sequence>
<dbReference type="PANTHER" id="PTHR37549">
    <property type="entry name" value="LIPOPROTEIN LPRI"/>
    <property type="match status" value="1"/>
</dbReference>